<keyword evidence="2" id="KW-0255">Endonuclease</keyword>
<name>A0ABV5BUF5_9BACL</name>
<proteinExistence type="predicted"/>
<dbReference type="InterPro" id="IPR016177">
    <property type="entry name" value="DNA-bd_dom_sf"/>
</dbReference>
<dbReference type="SUPFAM" id="SSF54060">
    <property type="entry name" value="His-Me finger endonucleases"/>
    <property type="match status" value="1"/>
</dbReference>
<dbReference type="Pfam" id="PF13392">
    <property type="entry name" value="HNH_3"/>
    <property type="match status" value="1"/>
</dbReference>
<sequence>MSEARRCCICGDCFKTLKCGLDSEYKGKLLCNKHYIQIQRNGKITDETRSRRRDRRVCDICKDDFEVRQNNKDGEYKGYLLCLKHYTQVRNQGFVSDEKRSHTRDERKCIACGSTTKVIFYKPESIMLCKKHYDQKYIHGEIFERTIFDRNEIRIRDTYAELILYDGNNIENGIVKIDIEDIKNVKDYKWRIDTWGYASSKIKDYDGNKRNVFIHRYLLSPQENEVVDHINRDRLDNRRSNLRIADKSINSLNCEKRRTNTSGVTGVNFWSNGNLWRAYININKKRRELGYFHHYEDAVKARLQVEYEHLGLTSPQSHLFEAYGVLEKNE</sequence>
<keyword evidence="3" id="KW-1185">Reference proteome</keyword>
<feature type="domain" description="HNH nuclease" evidence="1">
    <location>
        <begin position="221"/>
        <end position="251"/>
    </location>
</feature>
<gene>
    <name evidence="2" type="ORF">ACE5LO_00680</name>
</gene>
<dbReference type="GO" id="GO:0004519">
    <property type="term" value="F:endonuclease activity"/>
    <property type="evidence" value="ECO:0007669"/>
    <property type="project" value="UniProtKB-KW"/>
</dbReference>
<evidence type="ECO:0000313" key="3">
    <source>
        <dbReference type="Proteomes" id="UP001580430"/>
    </source>
</evidence>
<dbReference type="SUPFAM" id="SSF54171">
    <property type="entry name" value="DNA-binding domain"/>
    <property type="match status" value="1"/>
</dbReference>
<dbReference type="EMBL" id="JBHIRY010000001">
    <property type="protein sequence ID" value="MFB5758897.1"/>
    <property type="molecule type" value="Genomic_DNA"/>
</dbReference>
<keyword evidence="2" id="KW-0378">Hydrolase</keyword>
<dbReference type="InterPro" id="IPR044925">
    <property type="entry name" value="His-Me_finger_sf"/>
</dbReference>
<reference evidence="2 3" key="1">
    <citation type="submission" date="2024-09" db="EMBL/GenBank/DDBJ databases">
        <title>Paenibacillus zeirhizospherea sp. nov., isolated from surface of the maize (Zea mays) roots in a horticulture field, Hungary.</title>
        <authorList>
            <person name="Marton D."/>
            <person name="Farkas M."/>
            <person name="Bedics A."/>
            <person name="Toth E."/>
            <person name="Tancsics A."/>
            <person name="Boka K."/>
            <person name="Marati G."/>
            <person name="Kriszt B."/>
            <person name="Cserhati M."/>
        </authorList>
    </citation>
    <scope>NUCLEOTIDE SEQUENCE [LARGE SCALE GENOMIC DNA]</scope>
    <source>
        <strain evidence="2 3">JCM 18446</strain>
    </source>
</reference>
<evidence type="ECO:0000259" key="1">
    <source>
        <dbReference type="Pfam" id="PF13392"/>
    </source>
</evidence>
<organism evidence="2 3">
    <name type="scientific">Paenibacillus medicaginis</name>
    <dbReference type="NCBI Taxonomy" id="1470560"/>
    <lineage>
        <taxon>Bacteria</taxon>
        <taxon>Bacillati</taxon>
        <taxon>Bacillota</taxon>
        <taxon>Bacilli</taxon>
        <taxon>Bacillales</taxon>
        <taxon>Paenibacillaceae</taxon>
        <taxon>Paenibacillus</taxon>
    </lineage>
</organism>
<dbReference type="InterPro" id="IPR003615">
    <property type="entry name" value="HNH_nuc"/>
</dbReference>
<dbReference type="Gene3D" id="3.90.75.20">
    <property type="match status" value="1"/>
</dbReference>
<accession>A0ABV5BUF5</accession>
<comment type="caution">
    <text evidence="2">The sequence shown here is derived from an EMBL/GenBank/DDBJ whole genome shotgun (WGS) entry which is preliminary data.</text>
</comment>
<protein>
    <submittedName>
        <fullName evidence="2">HNH endonuclease</fullName>
    </submittedName>
</protein>
<keyword evidence="2" id="KW-0540">Nuclease</keyword>
<dbReference type="Proteomes" id="UP001580430">
    <property type="component" value="Unassembled WGS sequence"/>
</dbReference>
<dbReference type="RefSeq" id="WP_375518151.1">
    <property type="nucleotide sequence ID" value="NZ_JBHIRY010000001.1"/>
</dbReference>
<evidence type="ECO:0000313" key="2">
    <source>
        <dbReference type="EMBL" id="MFB5758897.1"/>
    </source>
</evidence>